<dbReference type="EC" id="3.6.1.52" evidence="1"/>
<feature type="domain" description="Tyrosine-protein phosphatase" evidence="8">
    <location>
        <begin position="44"/>
        <end position="193"/>
    </location>
</feature>
<dbReference type="Proteomes" id="UP001610446">
    <property type="component" value="Unassembled WGS sequence"/>
</dbReference>
<evidence type="ECO:0000256" key="3">
    <source>
        <dbReference type="ARBA" id="ARBA00044949"/>
    </source>
</evidence>
<comment type="catalytic activity">
    <reaction evidence="4">
        <text>5-diphospho-1D-myo-inositol 1,2,3,4,6-pentakisphosphate + H2O = 1D-myo-inositol hexakisphosphate + phosphate + H(+)</text>
        <dbReference type="Rhea" id="RHEA:22384"/>
        <dbReference type="ChEBI" id="CHEBI:15377"/>
        <dbReference type="ChEBI" id="CHEBI:15378"/>
        <dbReference type="ChEBI" id="CHEBI:43474"/>
        <dbReference type="ChEBI" id="CHEBI:58130"/>
        <dbReference type="ChEBI" id="CHEBI:58628"/>
        <dbReference type="EC" id="3.6.1.52"/>
    </reaction>
    <physiologicalReaction direction="left-to-right" evidence="4">
        <dbReference type="Rhea" id="RHEA:22385"/>
    </physiologicalReaction>
</comment>
<evidence type="ECO:0000256" key="6">
    <source>
        <dbReference type="ARBA" id="ARBA00047927"/>
    </source>
</evidence>
<dbReference type="InterPro" id="IPR016130">
    <property type="entry name" value="Tyr_Pase_AS"/>
</dbReference>
<dbReference type="Pfam" id="PF03162">
    <property type="entry name" value="Y_phosphatase2"/>
    <property type="match status" value="1"/>
</dbReference>
<dbReference type="InterPro" id="IPR029021">
    <property type="entry name" value="Prot-tyrosine_phosphatase-like"/>
</dbReference>
<dbReference type="PANTHER" id="PTHR31126:SF48">
    <property type="entry name" value="INOSITOL PHOSPHATASE SIW14"/>
    <property type="match status" value="1"/>
</dbReference>
<evidence type="ECO:0000313" key="9">
    <source>
        <dbReference type="EMBL" id="KAL2852819.1"/>
    </source>
</evidence>
<dbReference type="PRINTS" id="PR01911">
    <property type="entry name" value="PFDSPHPHTASE"/>
</dbReference>
<organism evidence="9 10">
    <name type="scientific">Aspergillus pseudoustus</name>
    <dbReference type="NCBI Taxonomy" id="1810923"/>
    <lineage>
        <taxon>Eukaryota</taxon>
        <taxon>Fungi</taxon>
        <taxon>Dikarya</taxon>
        <taxon>Ascomycota</taxon>
        <taxon>Pezizomycotina</taxon>
        <taxon>Eurotiomycetes</taxon>
        <taxon>Eurotiomycetidae</taxon>
        <taxon>Eurotiales</taxon>
        <taxon>Aspergillaceae</taxon>
        <taxon>Aspergillus</taxon>
        <taxon>Aspergillus subgen. Nidulantes</taxon>
    </lineage>
</organism>
<dbReference type="InterPro" id="IPR020422">
    <property type="entry name" value="TYR_PHOSPHATASE_DUAL_dom"/>
</dbReference>
<keyword evidence="10" id="KW-1185">Reference proteome</keyword>
<dbReference type="InterPro" id="IPR020428">
    <property type="entry name" value="PFA-DSPs"/>
</dbReference>
<dbReference type="SUPFAM" id="SSF52799">
    <property type="entry name" value="(Phosphotyrosine protein) phosphatases II"/>
    <property type="match status" value="1"/>
</dbReference>
<evidence type="ECO:0000256" key="2">
    <source>
        <dbReference type="ARBA" id="ARBA00022801"/>
    </source>
</evidence>
<keyword evidence="2" id="KW-0378">Hydrolase</keyword>
<reference evidence="9 10" key="1">
    <citation type="submission" date="2024-07" db="EMBL/GenBank/DDBJ databases">
        <title>Section-level genome sequencing and comparative genomics of Aspergillus sections Usti and Cavernicolus.</title>
        <authorList>
            <consortium name="Lawrence Berkeley National Laboratory"/>
            <person name="Nybo J.L."/>
            <person name="Vesth T.C."/>
            <person name="Theobald S."/>
            <person name="Frisvad J.C."/>
            <person name="Larsen T.O."/>
            <person name="Kjaerboelling I."/>
            <person name="Rothschild-Mancinelli K."/>
            <person name="Lyhne E.K."/>
            <person name="Kogle M.E."/>
            <person name="Barry K."/>
            <person name="Clum A."/>
            <person name="Na H."/>
            <person name="Ledsgaard L."/>
            <person name="Lin J."/>
            <person name="Lipzen A."/>
            <person name="Kuo A."/>
            <person name="Riley R."/>
            <person name="Mondo S."/>
            <person name="Labutti K."/>
            <person name="Haridas S."/>
            <person name="Pangalinan J."/>
            <person name="Salamov A.A."/>
            <person name="Simmons B.A."/>
            <person name="Magnuson J.K."/>
            <person name="Chen J."/>
            <person name="Drula E."/>
            <person name="Henrissat B."/>
            <person name="Wiebenga A."/>
            <person name="Lubbers R.J."/>
            <person name="Gomes A.C."/>
            <person name="Makela M.R."/>
            <person name="Stajich J."/>
            <person name="Grigoriev I.V."/>
            <person name="Mortensen U.H."/>
            <person name="De Vries R.P."/>
            <person name="Baker S.E."/>
            <person name="Andersen M.R."/>
        </authorList>
    </citation>
    <scope>NUCLEOTIDE SEQUENCE [LARGE SCALE GENOMIC DNA]</scope>
    <source>
        <strain evidence="9 10">CBS 123904</strain>
    </source>
</reference>
<gene>
    <name evidence="9" type="ORF">BJY01DRAFT_86739</name>
</gene>
<comment type="catalytic activity">
    <reaction evidence="5">
        <text>3,5-bis(diphospho)-1D-myo-inositol 1,2,4,6-tetrakisphosphate + H2O = 3-diphospho-1D-myo-inositol 1,2,4,5,6-pentakisphosphate + phosphate + 2 H(+)</text>
        <dbReference type="Rhea" id="RHEA:56312"/>
        <dbReference type="ChEBI" id="CHEBI:15377"/>
        <dbReference type="ChEBI" id="CHEBI:15378"/>
        <dbReference type="ChEBI" id="CHEBI:43474"/>
        <dbReference type="ChEBI" id="CHEBI:140372"/>
        <dbReference type="ChEBI" id="CHEBI:140374"/>
        <dbReference type="EC" id="3.6.1.52"/>
    </reaction>
    <physiologicalReaction direction="left-to-right" evidence="5">
        <dbReference type="Rhea" id="RHEA:56313"/>
    </physiologicalReaction>
</comment>
<evidence type="ECO:0000256" key="7">
    <source>
        <dbReference type="ARBA" id="ARBA00048424"/>
    </source>
</evidence>
<evidence type="ECO:0000256" key="1">
    <source>
        <dbReference type="ARBA" id="ARBA00012527"/>
    </source>
</evidence>
<dbReference type="InterPro" id="IPR004861">
    <property type="entry name" value="Siw14-like"/>
</dbReference>
<accession>A0ABR4KKK8</accession>
<proteinExistence type="inferred from homology"/>
<comment type="caution">
    <text evidence="9">The sequence shown here is derived from an EMBL/GenBank/DDBJ whole genome shotgun (WGS) entry which is preliminary data.</text>
</comment>
<dbReference type="Gene3D" id="3.90.190.10">
    <property type="entry name" value="Protein tyrosine phosphatase superfamily"/>
    <property type="match status" value="1"/>
</dbReference>
<evidence type="ECO:0000259" key="8">
    <source>
        <dbReference type="PROSITE" id="PS50054"/>
    </source>
</evidence>
<protein>
    <recommendedName>
        <fullName evidence="1">diphosphoinositol-polyphosphate diphosphatase</fullName>
        <ecNumber evidence="1">3.6.1.52</ecNumber>
    </recommendedName>
</protein>
<sequence>MSHPLAKKNLNGVTQDTDTEKQLIKACSPDSMEPVRGALKLPENFGEVVHGIYRSSFPLPSNLPALKSLNLKTIITLVEEPYEQSHENFVKEGGITHYRIAFIANKDPDVRTPETVVNRIMEILLEKNNHPVLIHCNKGKHRTGCVSACFRKLQGWDLQEVIDEYVHYSGKKQRQLDKVFIEAFDSSKLMHLAQSSGAKLWCPKGTYANIETEADEDQANRLHELPCNGIRVT</sequence>
<comment type="similarity">
    <text evidence="3">Belongs to the protein-tyrosine phosphatase family. Atypical dual-specificity phosphatase Siw14-like subfamily.</text>
</comment>
<name>A0ABR4KKK8_9EURO</name>
<dbReference type="PANTHER" id="PTHR31126">
    <property type="entry name" value="TYROSINE-PROTEIN PHOSPHATASE"/>
    <property type="match status" value="1"/>
</dbReference>
<dbReference type="PROSITE" id="PS00383">
    <property type="entry name" value="TYR_PHOSPHATASE_1"/>
    <property type="match status" value="1"/>
</dbReference>
<evidence type="ECO:0000313" key="10">
    <source>
        <dbReference type="Proteomes" id="UP001610446"/>
    </source>
</evidence>
<evidence type="ECO:0000256" key="5">
    <source>
        <dbReference type="ARBA" id="ARBA00047562"/>
    </source>
</evidence>
<evidence type="ECO:0000256" key="4">
    <source>
        <dbReference type="ARBA" id="ARBA00047342"/>
    </source>
</evidence>
<comment type="catalytic activity">
    <reaction evidence="7">
        <text>6-diphospho-1D-myo-inositol pentakisphosphate + H2O = 1D-myo-inositol hexakisphosphate + phosphate + H(+)</text>
        <dbReference type="Rhea" id="RHEA:79703"/>
        <dbReference type="ChEBI" id="CHEBI:15377"/>
        <dbReference type="ChEBI" id="CHEBI:15378"/>
        <dbReference type="ChEBI" id="CHEBI:43474"/>
        <dbReference type="ChEBI" id="CHEBI:58130"/>
        <dbReference type="ChEBI" id="CHEBI:230534"/>
        <dbReference type="EC" id="3.6.1.52"/>
    </reaction>
    <physiologicalReaction direction="left-to-right" evidence="7">
        <dbReference type="Rhea" id="RHEA:79704"/>
    </physiologicalReaction>
</comment>
<dbReference type="EMBL" id="JBFXLU010000023">
    <property type="protein sequence ID" value="KAL2852819.1"/>
    <property type="molecule type" value="Genomic_DNA"/>
</dbReference>
<comment type="catalytic activity">
    <reaction evidence="6">
        <text>1,5-bis(diphospho)-1D-myo-inositol 2,3,4,6-tetrakisphosphate + H2O = 1-diphospho-1D-myo-inositol 2,3,4,5,6-pentakisphosphate + phosphate + 2 H(+)</text>
        <dbReference type="Rhea" id="RHEA:79699"/>
        <dbReference type="ChEBI" id="CHEBI:15377"/>
        <dbReference type="ChEBI" id="CHEBI:15378"/>
        <dbReference type="ChEBI" id="CHEBI:43474"/>
        <dbReference type="ChEBI" id="CHEBI:74946"/>
        <dbReference type="ChEBI" id="CHEBI:77983"/>
        <dbReference type="EC" id="3.6.1.52"/>
    </reaction>
    <physiologicalReaction direction="left-to-right" evidence="6">
        <dbReference type="Rhea" id="RHEA:79700"/>
    </physiologicalReaction>
</comment>
<dbReference type="PROSITE" id="PS50054">
    <property type="entry name" value="TYR_PHOSPHATASE_DUAL"/>
    <property type="match status" value="1"/>
</dbReference>